<dbReference type="PROSITE" id="PS51764">
    <property type="entry name" value="GH26"/>
    <property type="match status" value="1"/>
</dbReference>
<feature type="active site" description="Nucleophile" evidence="4">
    <location>
        <position position="376"/>
    </location>
</feature>
<evidence type="ECO:0000256" key="4">
    <source>
        <dbReference type="PROSITE-ProRule" id="PRU01100"/>
    </source>
</evidence>
<organism evidence="8 9">
    <name type="scientific">Allomyces macrogynus (strain ATCC 38327)</name>
    <name type="common">Allomyces javanicus var. macrogynus</name>
    <dbReference type="NCBI Taxonomy" id="578462"/>
    <lineage>
        <taxon>Eukaryota</taxon>
        <taxon>Fungi</taxon>
        <taxon>Fungi incertae sedis</taxon>
        <taxon>Blastocladiomycota</taxon>
        <taxon>Blastocladiomycetes</taxon>
        <taxon>Blastocladiales</taxon>
        <taxon>Blastocladiaceae</taxon>
        <taxon>Allomyces</taxon>
    </lineage>
</organism>
<dbReference type="PRINTS" id="PR00739">
    <property type="entry name" value="GLHYDRLASE26"/>
</dbReference>
<evidence type="ECO:0000256" key="2">
    <source>
        <dbReference type="ARBA" id="ARBA00022801"/>
    </source>
</evidence>
<feature type="domain" description="ShKT" evidence="6">
    <location>
        <begin position="79"/>
        <end position="115"/>
    </location>
</feature>
<evidence type="ECO:0000256" key="1">
    <source>
        <dbReference type="ARBA" id="ARBA00007754"/>
    </source>
</evidence>
<dbReference type="OrthoDB" id="5286354at2759"/>
<proteinExistence type="inferred from homology"/>
<evidence type="ECO:0000259" key="6">
    <source>
        <dbReference type="PROSITE" id="PS51670"/>
    </source>
</evidence>
<feature type="active site" description="Proton donor" evidence="4">
    <location>
        <position position="282"/>
    </location>
</feature>
<evidence type="ECO:0008006" key="10">
    <source>
        <dbReference type="Google" id="ProtNLM"/>
    </source>
</evidence>
<dbReference type="GO" id="GO:0006080">
    <property type="term" value="P:substituted mannan metabolic process"/>
    <property type="evidence" value="ECO:0007669"/>
    <property type="project" value="InterPro"/>
</dbReference>
<dbReference type="Pfam" id="PF01549">
    <property type="entry name" value="ShK"/>
    <property type="match status" value="2"/>
</dbReference>
<evidence type="ECO:0000313" key="9">
    <source>
        <dbReference type="Proteomes" id="UP000054350"/>
    </source>
</evidence>
<keyword evidence="2 4" id="KW-0378">Hydrolase</keyword>
<keyword evidence="3 4" id="KW-0326">Glycosidase</keyword>
<dbReference type="GO" id="GO:0016985">
    <property type="term" value="F:mannan endo-1,4-beta-mannosidase activity"/>
    <property type="evidence" value="ECO:0007669"/>
    <property type="project" value="InterPro"/>
</dbReference>
<dbReference type="PANTHER" id="PTHR40079:SF4">
    <property type="entry name" value="GH26 DOMAIN-CONTAINING PROTEIN-RELATED"/>
    <property type="match status" value="1"/>
</dbReference>
<dbReference type="InterPro" id="IPR003582">
    <property type="entry name" value="ShKT_dom"/>
</dbReference>
<feature type="chain" id="PRO_5005548231" description="Mannan endo-1,4-beta-mannosidase" evidence="5">
    <location>
        <begin position="27"/>
        <end position="434"/>
    </location>
</feature>
<dbReference type="PANTHER" id="PTHR40079">
    <property type="entry name" value="MANNAN ENDO-1,4-BETA-MANNOSIDASE E-RELATED"/>
    <property type="match status" value="1"/>
</dbReference>
<feature type="domain" description="ShKT" evidence="6">
    <location>
        <begin position="39"/>
        <end position="75"/>
    </location>
</feature>
<dbReference type="EMBL" id="GG745375">
    <property type="protein sequence ID" value="KNE71953.1"/>
    <property type="molecule type" value="Genomic_DNA"/>
</dbReference>
<dbReference type="Gene3D" id="3.20.20.80">
    <property type="entry name" value="Glycosidases"/>
    <property type="match status" value="1"/>
</dbReference>
<gene>
    <name evidence="8" type="ORF">AMAG_16377</name>
</gene>
<name>A0A0L0TB07_ALLM3</name>
<dbReference type="InterPro" id="IPR000805">
    <property type="entry name" value="Glyco_hydro_26"/>
</dbReference>
<dbReference type="VEuPathDB" id="FungiDB:AMAG_16377"/>
<keyword evidence="9" id="KW-1185">Reference proteome</keyword>
<reference evidence="9" key="2">
    <citation type="submission" date="2009-11" db="EMBL/GenBank/DDBJ databases">
        <title>The Genome Sequence of Allomyces macrogynus strain ATCC 38327.</title>
        <authorList>
            <consortium name="The Broad Institute Genome Sequencing Platform"/>
            <person name="Russ C."/>
            <person name="Cuomo C."/>
            <person name="Shea T."/>
            <person name="Young S.K."/>
            <person name="Zeng Q."/>
            <person name="Koehrsen M."/>
            <person name="Haas B."/>
            <person name="Borodovsky M."/>
            <person name="Guigo R."/>
            <person name="Alvarado L."/>
            <person name="Berlin A."/>
            <person name="Borenstein D."/>
            <person name="Chen Z."/>
            <person name="Engels R."/>
            <person name="Freedman E."/>
            <person name="Gellesch M."/>
            <person name="Goldberg J."/>
            <person name="Griggs A."/>
            <person name="Gujja S."/>
            <person name="Heiman D."/>
            <person name="Hepburn T."/>
            <person name="Howarth C."/>
            <person name="Jen D."/>
            <person name="Larson L."/>
            <person name="Lewis B."/>
            <person name="Mehta T."/>
            <person name="Park D."/>
            <person name="Pearson M."/>
            <person name="Roberts A."/>
            <person name="Saif S."/>
            <person name="Shenoy N."/>
            <person name="Sisk P."/>
            <person name="Stolte C."/>
            <person name="Sykes S."/>
            <person name="Walk T."/>
            <person name="White J."/>
            <person name="Yandava C."/>
            <person name="Burger G."/>
            <person name="Gray M.W."/>
            <person name="Holland P.W.H."/>
            <person name="King N."/>
            <person name="Lang F.B.F."/>
            <person name="Roger A.J."/>
            <person name="Ruiz-Trillo I."/>
            <person name="Lander E."/>
            <person name="Nusbaum C."/>
        </authorList>
    </citation>
    <scope>NUCLEOTIDE SEQUENCE [LARGE SCALE GENOMIC DNA]</scope>
    <source>
        <strain evidence="9">ATCC 38327</strain>
    </source>
</reference>
<dbReference type="Proteomes" id="UP000054350">
    <property type="component" value="Unassembled WGS sequence"/>
</dbReference>
<accession>A0A0L0TB07</accession>
<dbReference type="InterPro" id="IPR022790">
    <property type="entry name" value="GH26_dom"/>
</dbReference>
<dbReference type="Pfam" id="PF02156">
    <property type="entry name" value="Glyco_hydro_26"/>
    <property type="match status" value="1"/>
</dbReference>
<dbReference type="PROSITE" id="PS51670">
    <property type="entry name" value="SHKT"/>
    <property type="match status" value="2"/>
</dbReference>
<evidence type="ECO:0000313" key="8">
    <source>
        <dbReference type="EMBL" id="KNE71953.1"/>
    </source>
</evidence>
<sequence length="434" mass="47370">MRAALLPLLAVASWFVAGIAPMLAAASPLVPRASGSAACTDVSPDPKYSCTQQVAWGKCNESWMAGFCNQSCGRCTSSCTDKALDTKYSCAQQVAWGKCNEAWMAPYCHKSCGRCPSADVIKKPFAIASAPIDAQATAETKRLYSFLQSQFGHKVISGQAESANTGKNRDQEVNYVKSLTGKTPALRLFDLMFFTGPNAFDDGVLNRIVQWHQRGGIASVQLHWNTPDGHFYTKETNFDATKAATPGTWENQKVVADLAMIAGKFRMLQDKGIPILFRPLHEPDGAWFWWGAKGASAYLKLWNLVQAEFAKAGVHNVLWVHNFAGSPSSAWFPGTGKVDVVSVDRYPAARDYDPFAIDFYRLKDVTGASKLIALAENGPLPAVARMKSTGALWTYFGTWNEEFIMTEQYSTNAQKSAVFGDATVANLEDVAGKH</sequence>
<dbReference type="SMART" id="SM00254">
    <property type="entry name" value="ShKT"/>
    <property type="match status" value="2"/>
</dbReference>
<protein>
    <recommendedName>
        <fullName evidence="10">Mannan endo-1,4-beta-mannosidase</fullName>
    </recommendedName>
</protein>
<reference evidence="8 9" key="1">
    <citation type="submission" date="2009-11" db="EMBL/GenBank/DDBJ databases">
        <title>Annotation of Allomyces macrogynus ATCC 38327.</title>
        <authorList>
            <consortium name="The Broad Institute Genome Sequencing Platform"/>
            <person name="Russ C."/>
            <person name="Cuomo C."/>
            <person name="Burger G."/>
            <person name="Gray M.W."/>
            <person name="Holland P.W.H."/>
            <person name="King N."/>
            <person name="Lang F.B.F."/>
            <person name="Roger A.J."/>
            <person name="Ruiz-Trillo I."/>
            <person name="Young S.K."/>
            <person name="Zeng Q."/>
            <person name="Gargeya S."/>
            <person name="Fitzgerald M."/>
            <person name="Haas B."/>
            <person name="Abouelleil A."/>
            <person name="Alvarado L."/>
            <person name="Arachchi H.M."/>
            <person name="Berlin A."/>
            <person name="Chapman S.B."/>
            <person name="Gearin G."/>
            <person name="Goldberg J."/>
            <person name="Griggs A."/>
            <person name="Gujja S."/>
            <person name="Hansen M."/>
            <person name="Heiman D."/>
            <person name="Howarth C."/>
            <person name="Larimer J."/>
            <person name="Lui A."/>
            <person name="MacDonald P.J.P."/>
            <person name="McCowen C."/>
            <person name="Montmayeur A."/>
            <person name="Murphy C."/>
            <person name="Neiman D."/>
            <person name="Pearson M."/>
            <person name="Priest M."/>
            <person name="Roberts A."/>
            <person name="Saif S."/>
            <person name="Shea T."/>
            <person name="Sisk P."/>
            <person name="Stolte C."/>
            <person name="Sykes S."/>
            <person name="Wortman J."/>
            <person name="Nusbaum C."/>
            <person name="Birren B."/>
        </authorList>
    </citation>
    <scope>NUCLEOTIDE SEQUENCE [LARGE SCALE GENOMIC DNA]</scope>
    <source>
        <strain evidence="8 9">ATCC 38327</strain>
    </source>
</reference>
<evidence type="ECO:0000259" key="7">
    <source>
        <dbReference type="PROSITE" id="PS51764"/>
    </source>
</evidence>
<comment type="similarity">
    <text evidence="1 4">Belongs to the glycosyl hydrolase 26 family.</text>
</comment>
<evidence type="ECO:0000256" key="5">
    <source>
        <dbReference type="SAM" id="SignalP"/>
    </source>
</evidence>
<feature type="domain" description="GH26" evidence="7">
    <location>
        <begin position="138"/>
        <end position="428"/>
    </location>
</feature>
<dbReference type="AlphaFoldDB" id="A0A0L0TB07"/>
<dbReference type="InterPro" id="IPR017853">
    <property type="entry name" value="GH"/>
</dbReference>
<evidence type="ECO:0000256" key="3">
    <source>
        <dbReference type="ARBA" id="ARBA00023295"/>
    </source>
</evidence>
<keyword evidence="5" id="KW-0732">Signal</keyword>
<feature type="signal peptide" evidence="5">
    <location>
        <begin position="1"/>
        <end position="26"/>
    </location>
</feature>
<dbReference type="SUPFAM" id="SSF51445">
    <property type="entry name" value="(Trans)glycosidases"/>
    <property type="match status" value="1"/>
</dbReference>